<dbReference type="OrthoDB" id="967672at2759"/>
<dbReference type="InterPro" id="IPR052751">
    <property type="entry name" value="Plant_MAPKKK"/>
</dbReference>
<name>A0A6A3CTH1_HIBSY</name>
<dbReference type="Proteomes" id="UP000436088">
    <property type="component" value="Unassembled WGS sequence"/>
</dbReference>
<evidence type="ECO:0000313" key="2">
    <source>
        <dbReference type="EMBL" id="KAE8732563.1"/>
    </source>
</evidence>
<dbReference type="Pfam" id="PF00069">
    <property type="entry name" value="Pkinase"/>
    <property type="match status" value="1"/>
</dbReference>
<dbReference type="InterPro" id="IPR011009">
    <property type="entry name" value="Kinase-like_dom_sf"/>
</dbReference>
<dbReference type="EMBL" id="VEPZ02000142">
    <property type="protein sequence ID" value="KAE8732563.1"/>
    <property type="molecule type" value="Genomic_DNA"/>
</dbReference>
<dbReference type="PANTHER" id="PTHR48011:SF51">
    <property type="entry name" value="PROTEIN KINASE SUPERFAMILY PROTEIN"/>
    <property type="match status" value="1"/>
</dbReference>
<evidence type="ECO:0000313" key="3">
    <source>
        <dbReference type="Proteomes" id="UP000436088"/>
    </source>
</evidence>
<dbReference type="AlphaFoldDB" id="A0A6A3CTH1"/>
<sequence>MGEVEETWLRGCGDVYLATVTKPVPRSVAVKYCESPSPFLQKEYRVLRHFLNSPNIVQCYGESITIEDGVTNHNLLLEYAAGGNLLNLINTYGGEIPESDVIHTRMIVQGLCVIHEKGYIHCIKPQNILVSRSNQPASLSTLKIADFGLAEEPGEETRMHSITLSSRYFGYVTGNFLLWTNQCCNGYMVAGMYHCRDEERNTSINGNNRYDPPTNVQVRKDFLKRCFAMDPNQRWTAKMLLTHEFLCPNYVRKKIFLPHAMMHQNRNALNQLSQVEGLY</sequence>
<dbReference type="GO" id="GO:0005524">
    <property type="term" value="F:ATP binding"/>
    <property type="evidence" value="ECO:0007669"/>
    <property type="project" value="InterPro"/>
</dbReference>
<dbReference type="SUPFAM" id="SSF56112">
    <property type="entry name" value="Protein kinase-like (PK-like)"/>
    <property type="match status" value="1"/>
</dbReference>
<dbReference type="PROSITE" id="PS50011">
    <property type="entry name" value="PROTEIN_KINASE_DOM"/>
    <property type="match status" value="1"/>
</dbReference>
<proteinExistence type="predicted"/>
<comment type="caution">
    <text evidence="2">The sequence shown here is derived from an EMBL/GenBank/DDBJ whole genome shotgun (WGS) entry which is preliminary data.</text>
</comment>
<protein>
    <recommendedName>
        <fullName evidence="1">Protein kinase domain-containing protein</fullName>
    </recommendedName>
</protein>
<keyword evidence="3" id="KW-1185">Reference proteome</keyword>
<dbReference type="GO" id="GO:0007165">
    <property type="term" value="P:signal transduction"/>
    <property type="evidence" value="ECO:0007669"/>
    <property type="project" value="TreeGrafter"/>
</dbReference>
<evidence type="ECO:0000259" key="1">
    <source>
        <dbReference type="PROSITE" id="PS50011"/>
    </source>
</evidence>
<reference evidence="2" key="1">
    <citation type="submission" date="2019-09" db="EMBL/GenBank/DDBJ databases">
        <title>Draft genome information of white flower Hibiscus syriacus.</title>
        <authorList>
            <person name="Kim Y.-M."/>
        </authorList>
    </citation>
    <scope>NUCLEOTIDE SEQUENCE [LARGE SCALE GENOMIC DNA]</scope>
    <source>
        <strain evidence="2">YM2019G1</strain>
    </source>
</reference>
<dbReference type="InterPro" id="IPR000719">
    <property type="entry name" value="Prot_kinase_dom"/>
</dbReference>
<gene>
    <name evidence="2" type="ORF">F3Y22_tig00001825pilonHSYRG00076</name>
</gene>
<organism evidence="2 3">
    <name type="scientific">Hibiscus syriacus</name>
    <name type="common">Rose of Sharon</name>
    <dbReference type="NCBI Taxonomy" id="106335"/>
    <lineage>
        <taxon>Eukaryota</taxon>
        <taxon>Viridiplantae</taxon>
        <taxon>Streptophyta</taxon>
        <taxon>Embryophyta</taxon>
        <taxon>Tracheophyta</taxon>
        <taxon>Spermatophyta</taxon>
        <taxon>Magnoliopsida</taxon>
        <taxon>eudicotyledons</taxon>
        <taxon>Gunneridae</taxon>
        <taxon>Pentapetalae</taxon>
        <taxon>rosids</taxon>
        <taxon>malvids</taxon>
        <taxon>Malvales</taxon>
        <taxon>Malvaceae</taxon>
        <taxon>Malvoideae</taxon>
        <taxon>Hibiscus</taxon>
    </lineage>
</organism>
<accession>A0A6A3CTH1</accession>
<dbReference type="GO" id="GO:0004672">
    <property type="term" value="F:protein kinase activity"/>
    <property type="evidence" value="ECO:0007669"/>
    <property type="project" value="InterPro"/>
</dbReference>
<dbReference type="PANTHER" id="PTHR48011">
    <property type="entry name" value="CCR4-NOT TRANSCRIPTIONAL COMPLEX SUBUNIT CAF120-RELATED"/>
    <property type="match status" value="1"/>
</dbReference>
<feature type="domain" description="Protein kinase" evidence="1">
    <location>
        <begin position="1"/>
        <end position="246"/>
    </location>
</feature>
<dbReference type="Gene3D" id="1.10.510.10">
    <property type="entry name" value="Transferase(Phosphotransferase) domain 1"/>
    <property type="match status" value="2"/>
</dbReference>